<organism evidence="1 2">
    <name type="scientific">Paralvinella palmiformis</name>
    <dbReference type="NCBI Taxonomy" id="53620"/>
    <lineage>
        <taxon>Eukaryota</taxon>
        <taxon>Metazoa</taxon>
        <taxon>Spiralia</taxon>
        <taxon>Lophotrochozoa</taxon>
        <taxon>Annelida</taxon>
        <taxon>Polychaeta</taxon>
        <taxon>Sedentaria</taxon>
        <taxon>Canalipalpata</taxon>
        <taxon>Terebellida</taxon>
        <taxon>Terebelliformia</taxon>
        <taxon>Alvinellidae</taxon>
        <taxon>Paralvinella</taxon>
    </lineage>
</organism>
<reference evidence="1" key="1">
    <citation type="journal article" date="2023" name="Mol. Biol. Evol.">
        <title>Third-Generation Sequencing Reveals the Adaptive Role of the Epigenome in Three Deep-Sea Polychaetes.</title>
        <authorList>
            <person name="Perez M."/>
            <person name="Aroh O."/>
            <person name="Sun Y."/>
            <person name="Lan Y."/>
            <person name="Juniper S.K."/>
            <person name="Young C.R."/>
            <person name="Angers B."/>
            <person name="Qian P.Y."/>
        </authorList>
    </citation>
    <scope>NUCLEOTIDE SEQUENCE</scope>
    <source>
        <strain evidence="1">P08H-3</strain>
    </source>
</reference>
<dbReference type="EMBL" id="JAODUP010000977">
    <property type="protein sequence ID" value="KAK2142287.1"/>
    <property type="molecule type" value="Genomic_DNA"/>
</dbReference>
<keyword evidence="2" id="KW-1185">Reference proteome</keyword>
<protein>
    <submittedName>
        <fullName evidence="1">Uncharacterized protein</fullName>
    </submittedName>
</protein>
<proteinExistence type="predicted"/>
<evidence type="ECO:0000313" key="2">
    <source>
        <dbReference type="Proteomes" id="UP001208570"/>
    </source>
</evidence>
<accession>A0AAD9IWL2</accession>
<gene>
    <name evidence="1" type="ORF">LSH36_977g02022</name>
</gene>
<dbReference type="AlphaFoldDB" id="A0AAD9IWL2"/>
<comment type="caution">
    <text evidence="1">The sequence shown here is derived from an EMBL/GenBank/DDBJ whole genome shotgun (WGS) entry which is preliminary data.</text>
</comment>
<sequence length="70" mass="8182">MTTCYMYYMTTCQGCVVKTRPKLAGKFHCIQGSLKWETIEVPEYNHYEIIISNHAVFHILAIPKHGFIKF</sequence>
<name>A0AAD9IWL2_9ANNE</name>
<dbReference type="Proteomes" id="UP001208570">
    <property type="component" value="Unassembled WGS sequence"/>
</dbReference>
<evidence type="ECO:0000313" key="1">
    <source>
        <dbReference type="EMBL" id="KAK2142287.1"/>
    </source>
</evidence>